<feature type="transmembrane region" description="Helical" evidence="1">
    <location>
        <begin position="125"/>
        <end position="144"/>
    </location>
</feature>
<dbReference type="Proteomes" id="UP000799764">
    <property type="component" value="Unassembled WGS sequence"/>
</dbReference>
<reference evidence="2" key="1">
    <citation type="journal article" date="2020" name="Stud. Mycol.">
        <title>101 Dothideomycetes genomes: a test case for predicting lifestyles and emergence of pathogens.</title>
        <authorList>
            <person name="Haridas S."/>
            <person name="Albert R."/>
            <person name="Binder M."/>
            <person name="Bloem J."/>
            <person name="Labutti K."/>
            <person name="Salamov A."/>
            <person name="Andreopoulos B."/>
            <person name="Baker S."/>
            <person name="Barry K."/>
            <person name="Bills G."/>
            <person name="Bluhm B."/>
            <person name="Cannon C."/>
            <person name="Castanera R."/>
            <person name="Culley D."/>
            <person name="Daum C."/>
            <person name="Ezra D."/>
            <person name="Gonzalez J."/>
            <person name="Henrissat B."/>
            <person name="Kuo A."/>
            <person name="Liang C."/>
            <person name="Lipzen A."/>
            <person name="Lutzoni F."/>
            <person name="Magnuson J."/>
            <person name="Mondo S."/>
            <person name="Nolan M."/>
            <person name="Ohm R."/>
            <person name="Pangilinan J."/>
            <person name="Park H.-J."/>
            <person name="Ramirez L."/>
            <person name="Alfaro M."/>
            <person name="Sun H."/>
            <person name="Tritt A."/>
            <person name="Yoshinaga Y."/>
            <person name="Zwiers L.-H."/>
            <person name="Turgeon B."/>
            <person name="Goodwin S."/>
            <person name="Spatafora J."/>
            <person name="Crous P."/>
            <person name="Grigoriev I."/>
        </authorList>
    </citation>
    <scope>NUCLEOTIDE SEQUENCE</scope>
    <source>
        <strain evidence="2">CBS 690.94</strain>
    </source>
</reference>
<gene>
    <name evidence="2" type="ORF">P171DRAFT_485984</name>
</gene>
<sequence>MDAHVIVRFFKILALAIFSVVTIHRGRHSIYSGCATTYARIPVALEYAAALVDAAVRGPVMLWEAAVDIEATVQAFEKLASNFGDKRWTRMVCIGLRVIVISWVLSVVLGIIRFVRAFVKKLKDVYTWVWDLLAVAYRLAARFLRWIAA</sequence>
<dbReference type="AlphaFoldDB" id="A0A9P4PKE2"/>
<evidence type="ECO:0000256" key="1">
    <source>
        <dbReference type="SAM" id="Phobius"/>
    </source>
</evidence>
<name>A0A9P4PKE2_9PLEO</name>
<keyword evidence="1" id="KW-0472">Membrane</keyword>
<keyword evidence="1" id="KW-1133">Transmembrane helix</keyword>
<evidence type="ECO:0000313" key="3">
    <source>
        <dbReference type="Proteomes" id="UP000799764"/>
    </source>
</evidence>
<accession>A0A9P4PKE2</accession>
<keyword evidence="3" id="KW-1185">Reference proteome</keyword>
<protein>
    <submittedName>
        <fullName evidence="2">Uncharacterized protein</fullName>
    </submittedName>
</protein>
<feature type="transmembrane region" description="Helical" evidence="1">
    <location>
        <begin position="94"/>
        <end position="119"/>
    </location>
</feature>
<organism evidence="2 3">
    <name type="scientific">Karstenula rhodostoma CBS 690.94</name>
    <dbReference type="NCBI Taxonomy" id="1392251"/>
    <lineage>
        <taxon>Eukaryota</taxon>
        <taxon>Fungi</taxon>
        <taxon>Dikarya</taxon>
        <taxon>Ascomycota</taxon>
        <taxon>Pezizomycotina</taxon>
        <taxon>Dothideomycetes</taxon>
        <taxon>Pleosporomycetidae</taxon>
        <taxon>Pleosporales</taxon>
        <taxon>Massarineae</taxon>
        <taxon>Didymosphaeriaceae</taxon>
        <taxon>Karstenula</taxon>
    </lineage>
</organism>
<keyword evidence="1" id="KW-0812">Transmembrane</keyword>
<comment type="caution">
    <text evidence="2">The sequence shown here is derived from an EMBL/GenBank/DDBJ whole genome shotgun (WGS) entry which is preliminary data.</text>
</comment>
<feature type="transmembrane region" description="Helical" evidence="1">
    <location>
        <begin position="6"/>
        <end position="23"/>
    </location>
</feature>
<proteinExistence type="predicted"/>
<evidence type="ECO:0000313" key="2">
    <source>
        <dbReference type="EMBL" id="KAF2444539.1"/>
    </source>
</evidence>
<dbReference type="EMBL" id="MU001501">
    <property type="protein sequence ID" value="KAF2444539.1"/>
    <property type="molecule type" value="Genomic_DNA"/>
</dbReference>